<evidence type="ECO:0000256" key="7">
    <source>
        <dbReference type="SAM" id="Phobius"/>
    </source>
</evidence>
<feature type="transmembrane region" description="Helical" evidence="7">
    <location>
        <begin position="277"/>
        <end position="299"/>
    </location>
</feature>
<feature type="transmembrane region" description="Helical" evidence="7">
    <location>
        <begin position="133"/>
        <end position="157"/>
    </location>
</feature>
<proteinExistence type="predicted"/>
<protein>
    <submittedName>
        <fullName evidence="9">MFS transporter</fullName>
    </submittedName>
</protein>
<keyword evidence="5 7" id="KW-1133">Transmembrane helix</keyword>
<dbReference type="EMBL" id="JBHSSE010000002">
    <property type="protein sequence ID" value="MFC6200340.1"/>
    <property type="molecule type" value="Genomic_DNA"/>
</dbReference>
<accession>A0ABW1SFN0</accession>
<feature type="domain" description="Major facilitator superfamily (MFS) profile" evidence="8">
    <location>
        <begin position="7"/>
        <end position="386"/>
    </location>
</feature>
<feature type="transmembrane region" description="Helical" evidence="7">
    <location>
        <begin position="211"/>
        <end position="231"/>
    </location>
</feature>
<dbReference type="InterPro" id="IPR005829">
    <property type="entry name" value="Sugar_transporter_CS"/>
</dbReference>
<feature type="transmembrane region" description="Helical" evidence="7">
    <location>
        <begin position="243"/>
        <end position="265"/>
    </location>
</feature>
<organism evidence="9 10">
    <name type="scientific">Lactiplantibacillus nangangensis</name>
    <dbReference type="NCBI Taxonomy" id="2559917"/>
    <lineage>
        <taxon>Bacteria</taxon>
        <taxon>Bacillati</taxon>
        <taxon>Bacillota</taxon>
        <taxon>Bacilli</taxon>
        <taxon>Lactobacillales</taxon>
        <taxon>Lactobacillaceae</taxon>
        <taxon>Lactiplantibacillus</taxon>
    </lineage>
</organism>
<evidence type="ECO:0000256" key="5">
    <source>
        <dbReference type="ARBA" id="ARBA00022989"/>
    </source>
</evidence>
<dbReference type="Proteomes" id="UP001596171">
    <property type="component" value="Unassembled WGS sequence"/>
</dbReference>
<dbReference type="Pfam" id="PF07690">
    <property type="entry name" value="MFS_1"/>
    <property type="match status" value="1"/>
</dbReference>
<gene>
    <name evidence="9" type="ORF">ACFP1L_00350</name>
</gene>
<feature type="transmembrane region" description="Helical" evidence="7">
    <location>
        <begin position="98"/>
        <end position="121"/>
    </location>
</feature>
<dbReference type="InterPro" id="IPR011701">
    <property type="entry name" value="MFS"/>
</dbReference>
<feature type="transmembrane region" description="Helical" evidence="7">
    <location>
        <begin position="46"/>
        <end position="67"/>
    </location>
</feature>
<evidence type="ECO:0000256" key="1">
    <source>
        <dbReference type="ARBA" id="ARBA00004651"/>
    </source>
</evidence>
<evidence type="ECO:0000256" key="3">
    <source>
        <dbReference type="ARBA" id="ARBA00022475"/>
    </source>
</evidence>
<dbReference type="InterPro" id="IPR020846">
    <property type="entry name" value="MFS_dom"/>
</dbReference>
<dbReference type="InterPro" id="IPR036259">
    <property type="entry name" value="MFS_trans_sf"/>
</dbReference>
<feature type="transmembrane region" description="Helical" evidence="7">
    <location>
        <begin position="305"/>
        <end position="326"/>
    </location>
</feature>
<dbReference type="PANTHER" id="PTHR23517">
    <property type="entry name" value="RESISTANCE PROTEIN MDTM, PUTATIVE-RELATED-RELATED"/>
    <property type="match status" value="1"/>
</dbReference>
<feature type="transmembrane region" description="Helical" evidence="7">
    <location>
        <begin position="74"/>
        <end position="92"/>
    </location>
</feature>
<feature type="transmembrane region" description="Helical" evidence="7">
    <location>
        <begin position="362"/>
        <end position="382"/>
    </location>
</feature>
<feature type="transmembrane region" description="Helical" evidence="7">
    <location>
        <begin position="163"/>
        <end position="181"/>
    </location>
</feature>
<dbReference type="InterPro" id="IPR050171">
    <property type="entry name" value="MFS_Transporters"/>
</dbReference>
<reference evidence="10" key="1">
    <citation type="journal article" date="2019" name="Int. J. Syst. Evol. Microbiol.">
        <title>The Global Catalogue of Microorganisms (GCM) 10K type strain sequencing project: providing services to taxonomists for standard genome sequencing and annotation.</title>
        <authorList>
            <consortium name="The Broad Institute Genomics Platform"/>
            <consortium name="The Broad Institute Genome Sequencing Center for Infectious Disease"/>
            <person name="Wu L."/>
            <person name="Ma J."/>
        </authorList>
    </citation>
    <scope>NUCLEOTIDE SEQUENCE [LARGE SCALE GENOMIC DNA]</scope>
    <source>
        <strain evidence="10">CCM 8930</strain>
    </source>
</reference>
<evidence type="ECO:0000256" key="6">
    <source>
        <dbReference type="ARBA" id="ARBA00023136"/>
    </source>
</evidence>
<dbReference type="PROSITE" id="PS00217">
    <property type="entry name" value="SUGAR_TRANSPORT_2"/>
    <property type="match status" value="1"/>
</dbReference>
<evidence type="ECO:0000259" key="8">
    <source>
        <dbReference type="PROSITE" id="PS50850"/>
    </source>
</evidence>
<feature type="transmembrane region" description="Helical" evidence="7">
    <location>
        <begin position="333"/>
        <end position="356"/>
    </location>
</feature>
<evidence type="ECO:0000313" key="10">
    <source>
        <dbReference type="Proteomes" id="UP001596171"/>
    </source>
</evidence>
<evidence type="ECO:0000256" key="4">
    <source>
        <dbReference type="ARBA" id="ARBA00022692"/>
    </source>
</evidence>
<dbReference type="RefSeq" id="WP_137616114.1">
    <property type="nucleotide sequence ID" value="NZ_BJDI01000007.1"/>
</dbReference>
<comment type="caution">
    <text evidence="9">The sequence shown here is derived from an EMBL/GenBank/DDBJ whole genome shotgun (WGS) entry which is preliminary data.</text>
</comment>
<evidence type="ECO:0000256" key="2">
    <source>
        <dbReference type="ARBA" id="ARBA00022448"/>
    </source>
</evidence>
<keyword evidence="2" id="KW-0813">Transport</keyword>
<keyword evidence="6 7" id="KW-0472">Membrane</keyword>
<dbReference type="PROSITE" id="PS50850">
    <property type="entry name" value="MFS"/>
    <property type="match status" value="1"/>
</dbReference>
<sequence>MTKKKIALAIGILSMNLLLMSGSVVGAAIAAISKSFPTEPISKVQMLSSIPQLGQLIATLLLTWITYQLTRKGIGLLAVAFVAISGLLPAFYNSSLNIILACMVVFGFGLGLISNVVPVLLQEYFEGEERATVMGWSMGFNNIGMMASTAIGGVLGGTNWRNLFWIYGIAVFIFIAVYIMVPKTPKLTVKKLEKGEKKPSFMSSVKGLSGYVYAILIISFIMSLIMMTFMANQSILLASKGQGTTYTALVTALGTIGGILTGFGLKYIRKMTRKDTMAWGFIALALSFIFIIFFNNIVMHTIGNMFSGMGIVMVNATIPYELSVLANQQQFPVVIAANTLMSSMAGVLAPMILAALNISAGTVSFITGMILSVGMALILFVFRFGSRVDKAHQQKATTTEKCVVSNHTQAHA</sequence>
<dbReference type="SUPFAM" id="SSF103473">
    <property type="entry name" value="MFS general substrate transporter"/>
    <property type="match status" value="1"/>
</dbReference>
<dbReference type="PANTHER" id="PTHR23517:SF3">
    <property type="entry name" value="INTEGRAL MEMBRANE TRANSPORT PROTEIN"/>
    <property type="match status" value="1"/>
</dbReference>
<keyword evidence="3" id="KW-1003">Cell membrane</keyword>
<dbReference type="Gene3D" id="1.20.1250.20">
    <property type="entry name" value="MFS general substrate transporter like domains"/>
    <property type="match status" value="1"/>
</dbReference>
<evidence type="ECO:0000313" key="9">
    <source>
        <dbReference type="EMBL" id="MFC6200340.1"/>
    </source>
</evidence>
<keyword evidence="10" id="KW-1185">Reference proteome</keyword>
<keyword evidence="4 7" id="KW-0812">Transmembrane</keyword>
<comment type="subcellular location">
    <subcellularLocation>
        <location evidence="1">Cell membrane</location>
        <topology evidence="1">Multi-pass membrane protein</topology>
    </subcellularLocation>
</comment>
<name>A0ABW1SFN0_9LACO</name>